<evidence type="ECO:0000313" key="1">
    <source>
        <dbReference type="EMBL" id="SEK13453.1"/>
    </source>
</evidence>
<proteinExistence type="predicted"/>
<sequence length="190" mass="20877">MVRPTKTVESLTEQAELTRQFVSAVEAHCVTQAAASKSSLHREPATERAKALSAKAIEQLLGIAEPTGRTWNAYRRGDRSWPLRTLEQKIGLAERARLISTEMASALQRKVRLAAIEDAQPAIGPIFEHSVTIVQEALALAEFHRKHNGAGCALDILRPLLDYAERIRAEANSDDSAMEGFLPPSPDEDL</sequence>
<dbReference type="EMBL" id="FNZM01000024">
    <property type="protein sequence ID" value="SEK13453.1"/>
    <property type="molecule type" value="Genomic_DNA"/>
</dbReference>
<evidence type="ECO:0000313" key="2">
    <source>
        <dbReference type="Proteomes" id="UP000183529"/>
    </source>
</evidence>
<accession>A0AAQ1GMT3</accession>
<gene>
    <name evidence="1" type="ORF">SAMN05216550_12429</name>
</gene>
<name>A0AAQ1GMT3_9BURK</name>
<dbReference type="Proteomes" id="UP000183529">
    <property type="component" value="Unassembled WGS sequence"/>
</dbReference>
<reference evidence="1 2" key="1">
    <citation type="submission" date="2016-10" db="EMBL/GenBank/DDBJ databases">
        <authorList>
            <person name="Varghese N."/>
            <person name="Submissions S."/>
        </authorList>
    </citation>
    <scope>NUCLEOTIDE SEQUENCE [LARGE SCALE GENOMIC DNA]</scope>
    <source>
        <strain evidence="1 2">LMG 22274</strain>
    </source>
</reference>
<comment type="caution">
    <text evidence="1">The sequence shown here is derived from an EMBL/GenBank/DDBJ whole genome shotgun (WGS) entry which is preliminary data.</text>
</comment>
<protein>
    <submittedName>
        <fullName evidence="1">Uncharacterized protein</fullName>
    </submittedName>
</protein>
<organism evidence="1 2">
    <name type="scientific">Paraburkholderia tropica</name>
    <dbReference type="NCBI Taxonomy" id="92647"/>
    <lineage>
        <taxon>Bacteria</taxon>
        <taxon>Pseudomonadati</taxon>
        <taxon>Pseudomonadota</taxon>
        <taxon>Betaproteobacteria</taxon>
        <taxon>Burkholderiales</taxon>
        <taxon>Burkholderiaceae</taxon>
        <taxon>Paraburkholderia</taxon>
    </lineage>
</organism>
<dbReference type="AlphaFoldDB" id="A0AAQ1GMT3"/>